<evidence type="ECO:0000313" key="7">
    <source>
        <dbReference type="EMBL" id="MBP2370269.1"/>
    </source>
</evidence>
<evidence type="ECO:0000256" key="1">
    <source>
        <dbReference type="ARBA" id="ARBA00004431"/>
    </source>
</evidence>
<evidence type="ECO:0000256" key="6">
    <source>
        <dbReference type="ARBA" id="ARBA00023306"/>
    </source>
</evidence>
<dbReference type="Pfam" id="PF04686">
    <property type="entry name" value="SsgA"/>
    <property type="match status" value="1"/>
</dbReference>
<dbReference type="RefSeq" id="WP_210033373.1">
    <property type="nucleotide sequence ID" value="NZ_JAGINU010000001.1"/>
</dbReference>
<evidence type="ECO:0008006" key="9">
    <source>
        <dbReference type="Google" id="ProtNLM"/>
    </source>
</evidence>
<comment type="subcellular location">
    <subcellularLocation>
        <location evidence="1">Cell septum</location>
    </subcellularLocation>
</comment>
<accession>A0ABS4W3K6</accession>
<dbReference type="Proteomes" id="UP001519295">
    <property type="component" value="Unassembled WGS sequence"/>
</dbReference>
<organism evidence="7 8">
    <name type="scientific">Pseudonocardia parietis</name>
    <dbReference type="NCBI Taxonomy" id="570936"/>
    <lineage>
        <taxon>Bacteria</taxon>
        <taxon>Bacillati</taxon>
        <taxon>Actinomycetota</taxon>
        <taxon>Actinomycetes</taxon>
        <taxon>Pseudonocardiales</taxon>
        <taxon>Pseudonocardiaceae</taxon>
        <taxon>Pseudonocardia</taxon>
    </lineage>
</organism>
<proteinExistence type="inferred from homology"/>
<evidence type="ECO:0000313" key="8">
    <source>
        <dbReference type="Proteomes" id="UP001519295"/>
    </source>
</evidence>
<sequence length="138" mass="14764">MSNLGMEFEATITGQDGIVNTVVELVWDPVRPLYFEMGIAGYPDLDWIIGRDLLAAGIAVCAGTDDVRVYPDGDPASAADLVIVLASPTGRCEIRIDRFDVDILVSRTVRDVPLGAEVAVPDRVPAEWLGMADDGSTS</sequence>
<evidence type="ECO:0000256" key="5">
    <source>
        <dbReference type="ARBA" id="ARBA00023210"/>
    </source>
</evidence>
<dbReference type="Gene3D" id="2.30.31.20">
    <property type="entry name" value="Sporulation-specific cell division protein SsgB"/>
    <property type="match status" value="1"/>
</dbReference>
<evidence type="ECO:0000256" key="2">
    <source>
        <dbReference type="ARBA" id="ARBA00009323"/>
    </source>
</evidence>
<reference evidence="7 8" key="1">
    <citation type="submission" date="2021-03" db="EMBL/GenBank/DDBJ databases">
        <title>Sequencing the genomes of 1000 actinobacteria strains.</title>
        <authorList>
            <person name="Klenk H.-P."/>
        </authorList>
    </citation>
    <scope>NUCLEOTIDE SEQUENCE [LARGE SCALE GENOMIC DNA]</scope>
    <source>
        <strain evidence="7 8">DSM 45256</strain>
    </source>
</reference>
<keyword evidence="4" id="KW-0749">Sporulation</keyword>
<protein>
    <recommendedName>
        <fullName evidence="9">Sporulation and cell division protein SsgA</fullName>
    </recommendedName>
</protein>
<evidence type="ECO:0000256" key="4">
    <source>
        <dbReference type="ARBA" id="ARBA00022969"/>
    </source>
</evidence>
<gene>
    <name evidence="7" type="ORF">JOF36_005965</name>
</gene>
<comment type="caution">
    <text evidence="7">The sequence shown here is derived from an EMBL/GenBank/DDBJ whole genome shotgun (WGS) entry which is preliminary data.</text>
</comment>
<dbReference type="InterPro" id="IPR038658">
    <property type="entry name" value="SsgB_sf"/>
</dbReference>
<name>A0ABS4W3K6_9PSEU</name>
<keyword evidence="8" id="KW-1185">Reference proteome</keyword>
<evidence type="ECO:0000256" key="3">
    <source>
        <dbReference type="ARBA" id="ARBA00022618"/>
    </source>
</evidence>
<keyword evidence="3" id="KW-0132">Cell division</keyword>
<dbReference type="InterPro" id="IPR006776">
    <property type="entry name" value="SsgB"/>
</dbReference>
<comment type="similarity">
    <text evidence="2">Belongs to the SsgA family.</text>
</comment>
<dbReference type="EMBL" id="JAGINU010000001">
    <property type="protein sequence ID" value="MBP2370269.1"/>
    <property type="molecule type" value="Genomic_DNA"/>
</dbReference>
<keyword evidence="5" id="KW-0717">Septation</keyword>
<keyword evidence="6" id="KW-0131">Cell cycle</keyword>